<name>A0A8S9ZK11_9BILA</name>
<accession>A0A8S9ZK11</accession>
<feature type="non-terminal residue" evidence="1">
    <location>
        <position position="172"/>
    </location>
</feature>
<reference evidence="1" key="1">
    <citation type="journal article" date="2020" name="Ecol. Evol.">
        <title>Genome structure and content of the rice root-knot nematode (Meloidogyne graminicola).</title>
        <authorList>
            <person name="Phan N.T."/>
            <person name="Danchin E.G.J."/>
            <person name="Klopp C."/>
            <person name="Perfus-Barbeoch L."/>
            <person name="Kozlowski D.K."/>
            <person name="Koutsovoulos G.D."/>
            <person name="Lopez-Roques C."/>
            <person name="Bouchez O."/>
            <person name="Zahm M."/>
            <person name="Besnard G."/>
            <person name="Bellafiore S."/>
        </authorList>
    </citation>
    <scope>NUCLEOTIDE SEQUENCE</scope>
    <source>
        <strain evidence="1">VN-18</strain>
    </source>
</reference>
<protein>
    <submittedName>
        <fullName evidence="1">Uncharacterized protein</fullName>
    </submittedName>
</protein>
<keyword evidence="2" id="KW-1185">Reference proteome</keyword>
<proteinExistence type="predicted"/>
<dbReference type="Proteomes" id="UP000605970">
    <property type="component" value="Unassembled WGS sequence"/>
</dbReference>
<sequence>MTTVVPFFGIENSFGCPYDGWNNKELEVIYKDHRASPFAMVEGNLPTSEETDKFCFYIPEETGVKSCVTAVTTNLLATFRHGPHESLRLNDTVKVISNVNSTSFNTIVRSISEDVDCVILKCEDKVVDRGPRISTLVRRGQPLILIGRGNNDGRVGNIKGNVYEDFGQFISY</sequence>
<dbReference type="EMBL" id="JABEBT010000071">
    <property type="protein sequence ID" value="KAF7633717.1"/>
    <property type="molecule type" value="Genomic_DNA"/>
</dbReference>
<evidence type="ECO:0000313" key="2">
    <source>
        <dbReference type="Proteomes" id="UP000605970"/>
    </source>
</evidence>
<gene>
    <name evidence="1" type="ORF">Mgra_00006897</name>
</gene>
<comment type="caution">
    <text evidence="1">The sequence shown here is derived from an EMBL/GenBank/DDBJ whole genome shotgun (WGS) entry which is preliminary data.</text>
</comment>
<dbReference type="AlphaFoldDB" id="A0A8S9ZK11"/>
<organism evidence="1 2">
    <name type="scientific">Meloidogyne graminicola</name>
    <dbReference type="NCBI Taxonomy" id="189291"/>
    <lineage>
        <taxon>Eukaryota</taxon>
        <taxon>Metazoa</taxon>
        <taxon>Ecdysozoa</taxon>
        <taxon>Nematoda</taxon>
        <taxon>Chromadorea</taxon>
        <taxon>Rhabditida</taxon>
        <taxon>Tylenchina</taxon>
        <taxon>Tylenchomorpha</taxon>
        <taxon>Tylenchoidea</taxon>
        <taxon>Meloidogynidae</taxon>
        <taxon>Meloidogyninae</taxon>
        <taxon>Meloidogyne</taxon>
    </lineage>
</organism>
<evidence type="ECO:0000313" key="1">
    <source>
        <dbReference type="EMBL" id="KAF7633717.1"/>
    </source>
</evidence>
<dbReference type="OrthoDB" id="5837890at2759"/>